<dbReference type="SUPFAM" id="SSF57783">
    <property type="entry name" value="Zinc beta-ribbon"/>
    <property type="match status" value="1"/>
</dbReference>
<gene>
    <name evidence="12 16" type="primary">dnaG</name>
    <name evidence="16" type="ORF">K8V30_03145</name>
</gene>
<evidence type="ECO:0000259" key="15">
    <source>
        <dbReference type="PROSITE" id="PS50880"/>
    </source>
</evidence>
<comment type="similarity">
    <text evidence="12 13">Belongs to the DnaG primase family.</text>
</comment>
<dbReference type="SMART" id="SM00493">
    <property type="entry name" value="TOPRIM"/>
    <property type="match status" value="1"/>
</dbReference>
<keyword evidence="5 12" id="KW-0235">DNA replication</keyword>
<dbReference type="Gene3D" id="1.10.860.10">
    <property type="entry name" value="DNAb Helicase, Chain A"/>
    <property type="match status" value="1"/>
</dbReference>
<dbReference type="InterPro" id="IPR019475">
    <property type="entry name" value="DNA_primase_DnaB-bd"/>
</dbReference>
<dbReference type="AlphaFoldDB" id="A0A921T483"/>
<keyword evidence="4 12" id="KW-0548">Nucleotidyltransferase</keyword>
<keyword evidence="3 12" id="KW-0808">Transferase</keyword>
<dbReference type="EMBL" id="DYTV01000037">
    <property type="protein sequence ID" value="HJH10685.1"/>
    <property type="molecule type" value="Genomic_DNA"/>
</dbReference>
<keyword evidence="8 12" id="KW-0862">Zinc</keyword>
<dbReference type="GO" id="GO:0005737">
    <property type="term" value="C:cytoplasm"/>
    <property type="evidence" value="ECO:0007669"/>
    <property type="project" value="TreeGrafter"/>
</dbReference>
<comment type="catalytic activity">
    <reaction evidence="12">
        <text>ssDNA + n NTP = ssDNA/pppN(pN)n-1 hybrid + (n-1) diphosphate.</text>
        <dbReference type="EC" id="2.7.7.101"/>
    </reaction>
</comment>
<accession>A0A921T483</accession>
<evidence type="ECO:0000256" key="7">
    <source>
        <dbReference type="ARBA" id="ARBA00022771"/>
    </source>
</evidence>
<dbReference type="InterPro" id="IPR016136">
    <property type="entry name" value="DNA_helicase_N/primase_C"/>
</dbReference>
<dbReference type="GO" id="GO:1990077">
    <property type="term" value="C:primosome complex"/>
    <property type="evidence" value="ECO:0007669"/>
    <property type="project" value="UniProtKB-KW"/>
</dbReference>
<keyword evidence="1 12" id="KW-0240">DNA-directed RNA polymerase</keyword>
<dbReference type="GO" id="GO:0006269">
    <property type="term" value="P:DNA replication, synthesis of primer"/>
    <property type="evidence" value="ECO:0007669"/>
    <property type="project" value="UniProtKB-UniRule"/>
</dbReference>
<dbReference type="Gene3D" id="3.40.1360.10">
    <property type="match status" value="1"/>
</dbReference>
<keyword evidence="6 12" id="KW-0479">Metal-binding</keyword>
<evidence type="ECO:0000313" key="17">
    <source>
        <dbReference type="Proteomes" id="UP000700212"/>
    </source>
</evidence>
<keyword evidence="11 12" id="KW-0804">Transcription</keyword>
<keyword evidence="9" id="KW-0460">Magnesium</keyword>
<evidence type="ECO:0000256" key="10">
    <source>
        <dbReference type="ARBA" id="ARBA00023125"/>
    </source>
</evidence>
<keyword evidence="10 12" id="KW-0238">DNA-binding</keyword>
<dbReference type="Gene3D" id="3.90.580.10">
    <property type="entry name" value="Zinc finger, CHC2-type domain"/>
    <property type="match status" value="1"/>
</dbReference>
<keyword evidence="2 12" id="KW-0639">Primosome</keyword>
<dbReference type="InterPro" id="IPR034151">
    <property type="entry name" value="TOPRIM_DnaG_bac"/>
</dbReference>
<evidence type="ECO:0000256" key="11">
    <source>
        <dbReference type="ARBA" id="ARBA00023163"/>
    </source>
</evidence>
<reference evidence="16" key="1">
    <citation type="journal article" date="2021" name="PeerJ">
        <title>Extensive microbial diversity within the chicken gut microbiome revealed by metagenomics and culture.</title>
        <authorList>
            <person name="Gilroy R."/>
            <person name="Ravi A."/>
            <person name="Getino M."/>
            <person name="Pursley I."/>
            <person name="Horton D.L."/>
            <person name="Alikhan N.F."/>
            <person name="Baker D."/>
            <person name="Gharbi K."/>
            <person name="Hall N."/>
            <person name="Watson M."/>
            <person name="Adriaenssens E.M."/>
            <person name="Foster-Nyarko E."/>
            <person name="Jarju S."/>
            <person name="Secka A."/>
            <person name="Antonio M."/>
            <person name="Oren A."/>
            <person name="Chaudhuri R.R."/>
            <person name="La Ragione R."/>
            <person name="Hildebrand F."/>
            <person name="Pallen M.J."/>
        </authorList>
    </citation>
    <scope>NUCLEOTIDE SEQUENCE</scope>
    <source>
        <strain evidence="16">CHK160-4876</strain>
    </source>
</reference>
<evidence type="ECO:0000256" key="6">
    <source>
        <dbReference type="ARBA" id="ARBA00022723"/>
    </source>
</evidence>
<dbReference type="Gene3D" id="3.90.980.10">
    <property type="entry name" value="DNA primase, catalytic core, N-terminal domain"/>
    <property type="match status" value="1"/>
</dbReference>
<reference evidence="16" key="2">
    <citation type="submission" date="2021-09" db="EMBL/GenBank/DDBJ databases">
        <authorList>
            <person name="Gilroy R."/>
        </authorList>
    </citation>
    <scope>NUCLEOTIDE SEQUENCE</scope>
    <source>
        <strain evidence="16">CHK160-4876</strain>
    </source>
</reference>
<dbReference type="Pfam" id="PF13155">
    <property type="entry name" value="Toprim_2"/>
    <property type="match status" value="1"/>
</dbReference>
<sequence length="606" mass="68338">MKVSAVAKIPEHVIEDVRNQSDIVDVISEYMQLTKRGRNWFGLCPFHGEQTPSFSVSVDKQIYRCFGCGAGGNAITFVMDIEGITFPEAVVKLGERAGIAIDSSELSITPVKQVSAEETRMLEAHEFAASFFHHLLINTEDGEAALHYLHERGFSDEMIKEYQIGYALPNWEALAILLERQGFDLAEMAVGGLVIARDDGSYFDRFRERIMFPLRNDTGKVVGFSGRVLPTSDEEAKYLNSPDSPIFYKSEVLYNLDRARPSIRKARRVILMEGFMDVLAAAKAGVTNAVATMGTSLTDQHCHKLKRLAEQITICYDGDQAGLEATKRAAVLLQQKKLAVEVAILPDSLDPDDYITKYGTAAFVEQIIERPQAYLAFVKYAARKGKNFAYENDILQYIHEVLAVLAKGSSPMERDLYIRQLAQETNISQEAIYADYQKLARDVEQTATEVKAVPNFTPPATKITSSGDVAERIILAHMLADATVVYDVRTGENTNAPFLRDAYNAVFVHLLAFYEKNEPDYQRFLMQLDEGELRKIVVEAATFDTNEDRRQEEVADSLRCLRKERIKWELEEVKQASVEAERMQDFAQTIELAKQYVALQKQLREL</sequence>
<evidence type="ECO:0000256" key="4">
    <source>
        <dbReference type="ARBA" id="ARBA00022695"/>
    </source>
</evidence>
<comment type="caution">
    <text evidence="16">The sequence shown here is derived from an EMBL/GenBank/DDBJ whole genome shotgun (WGS) entry which is preliminary data.</text>
</comment>
<dbReference type="Proteomes" id="UP000700212">
    <property type="component" value="Unassembled WGS sequence"/>
</dbReference>
<dbReference type="GO" id="GO:0008270">
    <property type="term" value="F:zinc ion binding"/>
    <property type="evidence" value="ECO:0007669"/>
    <property type="project" value="UniProtKB-UniRule"/>
</dbReference>
<dbReference type="EC" id="2.7.7.101" evidence="12"/>
<evidence type="ECO:0000256" key="1">
    <source>
        <dbReference type="ARBA" id="ARBA00022478"/>
    </source>
</evidence>
<comment type="function">
    <text evidence="12 13">RNA polymerase that catalyzes the synthesis of short RNA molecules used as primers for DNA polymerase during DNA replication.</text>
</comment>
<evidence type="ECO:0000256" key="3">
    <source>
        <dbReference type="ARBA" id="ARBA00022679"/>
    </source>
</evidence>
<feature type="domain" description="Toprim" evidence="15">
    <location>
        <begin position="267"/>
        <end position="346"/>
    </location>
</feature>
<dbReference type="HAMAP" id="MF_00974">
    <property type="entry name" value="DNA_primase_DnaG"/>
    <property type="match status" value="1"/>
</dbReference>
<dbReference type="PROSITE" id="PS50880">
    <property type="entry name" value="TOPRIM"/>
    <property type="match status" value="1"/>
</dbReference>
<dbReference type="Pfam" id="PF10410">
    <property type="entry name" value="DnaB_bind"/>
    <property type="match status" value="1"/>
</dbReference>
<protein>
    <recommendedName>
        <fullName evidence="12 13">DNA primase</fullName>
        <ecNumber evidence="12">2.7.7.101</ecNumber>
    </recommendedName>
</protein>
<dbReference type="GO" id="GO:0000428">
    <property type="term" value="C:DNA-directed RNA polymerase complex"/>
    <property type="evidence" value="ECO:0007669"/>
    <property type="project" value="UniProtKB-KW"/>
</dbReference>
<evidence type="ECO:0000313" key="16">
    <source>
        <dbReference type="EMBL" id="HJH10685.1"/>
    </source>
</evidence>
<dbReference type="SMART" id="SM00400">
    <property type="entry name" value="ZnF_CHCC"/>
    <property type="match status" value="1"/>
</dbReference>
<comment type="domain">
    <text evidence="12">Contains an N-terminal zinc-binding domain, a central core domain that contains the primase activity, and a C-terminal DnaB-binding domain.</text>
</comment>
<evidence type="ECO:0000256" key="5">
    <source>
        <dbReference type="ARBA" id="ARBA00022705"/>
    </source>
</evidence>
<evidence type="ECO:0000256" key="13">
    <source>
        <dbReference type="PIRNR" id="PIRNR002811"/>
    </source>
</evidence>
<dbReference type="NCBIfam" id="TIGR01391">
    <property type="entry name" value="dnaG"/>
    <property type="match status" value="1"/>
</dbReference>
<name>A0A921T483_9BACL</name>
<dbReference type="InterPro" id="IPR006171">
    <property type="entry name" value="TOPRIM_dom"/>
</dbReference>
<evidence type="ECO:0000256" key="2">
    <source>
        <dbReference type="ARBA" id="ARBA00022515"/>
    </source>
</evidence>
<proteinExistence type="inferred from homology"/>
<dbReference type="GO" id="GO:0003677">
    <property type="term" value="F:DNA binding"/>
    <property type="evidence" value="ECO:0007669"/>
    <property type="project" value="UniProtKB-KW"/>
</dbReference>
<dbReference type="FunFam" id="3.90.580.10:FF:000001">
    <property type="entry name" value="DNA primase"/>
    <property type="match status" value="1"/>
</dbReference>
<dbReference type="SUPFAM" id="SSF56731">
    <property type="entry name" value="DNA primase core"/>
    <property type="match status" value="1"/>
</dbReference>
<comment type="subunit">
    <text evidence="12">Monomer. Interacts with DnaB.</text>
</comment>
<evidence type="ECO:0000256" key="9">
    <source>
        <dbReference type="ARBA" id="ARBA00022842"/>
    </source>
</evidence>
<dbReference type="PANTHER" id="PTHR30313:SF2">
    <property type="entry name" value="DNA PRIMASE"/>
    <property type="match status" value="1"/>
</dbReference>
<keyword evidence="7 12" id="KW-0863">Zinc-finger</keyword>
<organism evidence="16 17">
    <name type="scientific">Metalysinibacillus jejuensis</name>
    <dbReference type="NCBI Taxonomy" id="914327"/>
    <lineage>
        <taxon>Bacteria</taxon>
        <taxon>Bacillati</taxon>
        <taxon>Bacillota</taxon>
        <taxon>Bacilli</taxon>
        <taxon>Bacillales</taxon>
        <taxon>Caryophanaceae</taxon>
        <taxon>Metalysinibacillus</taxon>
    </lineage>
</organism>
<evidence type="ECO:0000256" key="14">
    <source>
        <dbReference type="PIRSR" id="PIRSR002811-1"/>
    </source>
</evidence>
<dbReference type="InterPro" id="IPR037068">
    <property type="entry name" value="DNA_primase_core_N_sf"/>
</dbReference>
<dbReference type="InterPro" id="IPR006295">
    <property type="entry name" value="DNA_primase_DnaG"/>
</dbReference>
<dbReference type="GO" id="GO:0003899">
    <property type="term" value="F:DNA-directed RNA polymerase activity"/>
    <property type="evidence" value="ECO:0007669"/>
    <property type="project" value="UniProtKB-UniRule"/>
</dbReference>
<evidence type="ECO:0000256" key="8">
    <source>
        <dbReference type="ARBA" id="ARBA00022833"/>
    </source>
</evidence>
<comment type="cofactor">
    <cofactor evidence="12 13 14">
        <name>Zn(2+)</name>
        <dbReference type="ChEBI" id="CHEBI:29105"/>
    </cofactor>
    <text evidence="12 13 14">Binds 1 zinc ion per monomer.</text>
</comment>
<dbReference type="InterPro" id="IPR050219">
    <property type="entry name" value="DnaG_primase"/>
</dbReference>
<dbReference type="InterPro" id="IPR002694">
    <property type="entry name" value="Znf_CHC2"/>
</dbReference>
<dbReference type="InterPro" id="IPR036977">
    <property type="entry name" value="DNA_primase_Znf_CHC2"/>
</dbReference>
<dbReference type="Pfam" id="PF08275">
    <property type="entry name" value="DNAG_N"/>
    <property type="match status" value="1"/>
</dbReference>
<feature type="zinc finger region" description="CHC2-type" evidence="12 14">
    <location>
        <begin position="44"/>
        <end position="68"/>
    </location>
</feature>
<dbReference type="PANTHER" id="PTHR30313">
    <property type="entry name" value="DNA PRIMASE"/>
    <property type="match status" value="1"/>
</dbReference>
<dbReference type="FunFam" id="3.90.980.10:FF:000001">
    <property type="entry name" value="DNA primase"/>
    <property type="match status" value="1"/>
</dbReference>
<dbReference type="PIRSF" id="PIRSF002811">
    <property type="entry name" value="DnaG"/>
    <property type="match status" value="1"/>
</dbReference>
<dbReference type="CDD" id="cd03364">
    <property type="entry name" value="TOPRIM_DnaG_primases"/>
    <property type="match status" value="1"/>
</dbReference>
<dbReference type="InterPro" id="IPR030846">
    <property type="entry name" value="DnaG_bac"/>
</dbReference>
<evidence type="ECO:0000256" key="12">
    <source>
        <dbReference type="HAMAP-Rule" id="MF_00974"/>
    </source>
</evidence>
<dbReference type="Pfam" id="PF01807">
    <property type="entry name" value="Zn_ribbon_DnaG"/>
    <property type="match status" value="1"/>
</dbReference>
<dbReference type="InterPro" id="IPR013264">
    <property type="entry name" value="DNAG_N"/>
</dbReference>